<dbReference type="ExpressionAtlas" id="A9UN82">
    <property type="expression patterns" value="baseline and differential"/>
</dbReference>
<feature type="region of interest" description="Disordered" evidence="1">
    <location>
        <begin position="48"/>
        <end position="69"/>
    </location>
</feature>
<gene>
    <name evidence="2" type="primary">CG18166</name>
</gene>
<protein>
    <submittedName>
        <fullName evidence="2">IP22132p</fullName>
    </submittedName>
</protein>
<dbReference type="OrthoDB" id="160374at2759"/>
<sequence>MLWQPDQMLQECVELRKDNKDRTKSQDYWDAEFVGSVIKQLAEMVRRSQEPEKLLEENNSKTVRPLVTR</sequence>
<dbReference type="EMBL" id="BT031246">
    <property type="protein sequence ID" value="ABY20487.1"/>
    <property type="molecule type" value="mRNA"/>
</dbReference>
<organism evidence="2">
    <name type="scientific">Drosophila melanogaster</name>
    <name type="common">Fruit fly</name>
    <dbReference type="NCBI Taxonomy" id="7227"/>
    <lineage>
        <taxon>Eukaryota</taxon>
        <taxon>Metazoa</taxon>
        <taxon>Ecdysozoa</taxon>
        <taxon>Arthropoda</taxon>
        <taxon>Hexapoda</taxon>
        <taxon>Insecta</taxon>
        <taxon>Pterygota</taxon>
        <taxon>Neoptera</taxon>
        <taxon>Endopterygota</taxon>
        <taxon>Diptera</taxon>
        <taxon>Brachycera</taxon>
        <taxon>Muscomorpha</taxon>
        <taxon>Ephydroidea</taxon>
        <taxon>Drosophilidae</taxon>
        <taxon>Drosophila</taxon>
        <taxon>Sophophora</taxon>
    </lineage>
</organism>
<name>A9UN82_DROME</name>
<reference evidence="2" key="1">
    <citation type="submission" date="2007-12" db="EMBL/GenBank/DDBJ databases">
        <authorList>
            <person name="Stapleton M."/>
            <person name="Carlson J."/>
            <person name="Frise E."/>
            <person name="Kapadia B."/>
            <person name="Park S."/>
            <person name="Wan K."/>
            <person name="Yu C."/>
            <person name="Celniker S."/>
        </authorList>
    </citation>
    <scope>NUCLEOTIDE SEQUENCE</scope>
</reference>
<evidence type="ECO:0000313" key="2">
    <source>
        <dbReference type="EMBL" id="ABY20487.1"/>
    </source>
</evidence>
<dbReference type="AlphaFoldDB" id="A9UN82"/>
<dbReference type="VEuPathDB" id="VectorBase:FBgn0029525"/>
<accession>A9UN82</accession>
<evidence type="ECO:0000256" key="1">
    <source>
        <dbReference type="SAM" id="MobiDB-lite"/>
    </source>
</evidence>
<feature type="compositionally biased region" description="Basic and acidic residues" evidence="1">
    <location>
        <begin position="48"/>
        <end position="59"/>
    </location>
</feature>
<proteinExistence type="evidence at transcript level"/>